<gene>
    <name evidence="1" type="ORF">DEP91_12220</name>
</gene>
<accession>A0A3D0WDU9</accession>
<dbReference type="EMBL" id="DOYJ01000345">
    <property type="protein sequence ID" value="HCB76915.1"/>
    <property type="molecule type" value="Genomic_DNA"/>
</dbReference>
<evidence type="ECO:0000313" key="2">
    <source>
        <dbReference type="Proteomes" id="UP000262699"/>
    </source>
</evidence>
<reference evidence="1 2" key="1">
    <citation type="journal article" date="2018" name="Nat. Biotechnol.">
        <title>A standardized bacterial taxonomy based on genome phylogeny substantially revises the tree of life.</title>
        <authorList>
            <person name="Parks D.H."/>
            <person name="Chuvochina M."/>
            <person name="Waite D.W."/>
            <person name="Rinke C."/>
            <person name="Skarshewski A."/>
            <person name="Chaumeil P.A."/>
            <person name="Hugenholtz P."/>
        </authorList>
    </citation>
    <scope>NUCLEOTIDE SEQUENCE [LARGE SCALE GENOMIC DNA]</scope>
    <source>
        <strain evidence="1">UBA9015</strain>
    </source>
</reference>
<sequence length="63" mass="7014">MSALREAAERIARIGRLPVPNPDRKLETEKAADAIRDRLVEGQTRGPNESWDAFLTRIGLIDG</sequence>
<proteinExistence type="predicted"/>
<evidence type="ECO:0000313" key="1">
    <source>
        <dbReference type="EMBL" id="HCB76915.1"/>
    </source>
</evidence>
<name>A0A3D0WDU9_9SPHN</name>
<protein>
    <submittedName>
        <fullName evidence="1">Uncharacterized protein</fullName>
    </submittedName>
</protein>
<dbReference type="AlphaFoldDB" id="A0A3D0WDU9"/>
<organism evidence="1 2">
    <name type="scientific">Sphingomonas bacterium</name>
    <dbReference type="NCBI Taxonomy" id="1895847"/>
    <lineage>
        <taxon>Bacteria</taxon>
        <taxon>Pseudomonadati</taxon>
        <taxon>Pseudomonadota</taxon>
        <taxon>Alphaproteobacteria</taxon>
        <taxon>Sphingomonadales</taxon>
        <taxon>Sphingomonadaceae</taxon>
        <taxon>Sphingomonas</taxon>
    </lineage>
</organism>
<dbReference type="Proteomes" id="UP000262699">
    <property type="component" value="Unassembled WGS sequence"/>
</dbReference>
<comment type="caution">
    <text evidence="1">The sequence shown here is derived from an EMBL/GenBank/DDBJ whole genome shotgun (WGS) entry which is preliminary data.</text>
</comment>